<protein>
    <submittedName>
        <fullName evidence="2">Uncharacterized protein</fullName>
    </submittedName>
</protein>
<organism evidence="2 3">
    <name type="scientific">Paractinoplanes atraurantiacus</name>
    <dbReference type="NCBI Taxonomy" id="1036182"/>
    <lineage>
        <taxon>Bacteria</taxon>
        <taxon>Bacillati</taxon>
        <taxon>Actinomycetota</taxon>
        <taxon>Actinomycetes</taxon>
        <taxon>Micromonosporales</taxon>
        <taxon>Micromonosporaceae</taxon>
        <taxon>Paractinoplanes</taxon>
    </lineage>
</organism>
<feature type="compositionally biased region" description="Basic residues" evidence="1">
    <location>
        <begin position="176"/>
        <end position="188"/>
    </location>
</feature>
<dbReference type="AlphaFoldDB" id="A0A285FE49"/>
<evidence type="ECO:0000256" key="1">
    <source>
        <dbReference type="SAM" id="MobiDB-lite"/>
    </source>
</evidence>
<dbReference type="Proteomes" id="UP000219612">
    <property type="component" value="Unassembled WGS sequence"/>
</dbReference>
<dbReference type="EMBL" id="OBDY01000001">
    <property type="protein sequence ID" value="SNY09548.1"/>
    <property type="molecule type" value="Genomic_DNA"/>
</dbReference>
<reference evidence="3" key="1">
    <citation type="submission" date="2017-09" db="EMBL/GenBank/DDBJ databases">
        <authorList>
            <person name="Varghese N."/>
            <person name="Submissions S."/>
        </authorList>
    </citation>
    <scope>NUCLEOTIDE SEQUENCE [LARGE SCALE GENOMIC DNA]</scope>
    <source>
        <strain evidence="3">CGMCC 4.6857</strain>
    </source>
</reference>
<accession>A0A285FE49</accession>
<proteinExistence type="predicted"/>
<feature type="region of interest" description="Disordered" evidence="1">
    <location>
        <begin position="76"/>
        <end position="188"/>
    </location>
</feature>
<keyword evidence="3" id="KW-1185">Reference proteome</keyword>
<gene>
    <name evidence="2" type="ORF">SAMN05421748_101888</name>
</gene>
<evidence type="ECO:0000313" key="3">
    <source>
        <dbReference type="Proteomes" id="UP000219612"/>
    </source>
</evidence>
<feature type="compositionally biased region" description="Low complexity" evidence="1">
    <location>
        <begin position="108"/>
        <end position="122"/>
    </location>
</feature>
<name>A0A285FE49_9ACTN</name>
<sequence length="188" mass="20070">MRLGAISLDGCAAWERSLSVVAPLGSGLSRWLRFGVISPGGCASGRSRGCALRAGRDCAWRRSARASSLATSLDLRHRVSSRPCGPPTPHAYARRPSRPCGPPLPSHPLASRPRAWSSSSRARVSRRSRLRAPPLFPLMGSPLAITRRGPPAPARRPRLSPSCVAALPPPHGALASRHRASRPSRPRA</sequence>
<evidence type="ECO:0000313" key="2">
    <source>
        <dbReference type="EMBL" id="SNY09548.1"/>
    </source>
</evidence>